<dbReference type="AlphaFoldDB" id="A0A9X0QWS7"/>
<dbReference type="Proteomes" id="UP000600101">
    <property type="component" value="Unassembled WGS sequence"/>
</dbReference>
<evidence type="ECO:0000256" key="1">
    <source>
        <dbReference type="SAM" id="Coils"/>
    </source>
</evidence>
<evidence type="ECO:0000313" key="6">
    <source>
        <dbReference type="Proteomes" id="UP000600101"/>
    </source>
</evidence>
<sequence length="418" mass="46541">MPSKPPLFRQEVVEFQQQHRQWGRVVPMQPMPVRLMVWFISGAALAVVAFLFVAQYARKETVIGYLAPMAGSARIFAPQQGIVSAVHVEQGQHVSEGQPLLSITTDQIAANGEDVNATILATLDRQKQSLIRQIAAEEKRGASDRERLTVQIQGLEAQIADIAAQILLQRERIRVVERLVASGAQLATRGLVSEVEQRRREEALLEQKLSLNAVGQQLTERRSQLSEARFNLEQLPIVTAEKIQQLRNELSVAEQRTAEVNGRRAYIIRAPISGRVSSLQASVGQLADPRRLQLQIVPGESALQAELFIPARAIGFVELGQRVRILYDAFPYQHYGTYRGRIVSVSQTILTGTDVAAPVTLTGPSYRAIVALERPDIDAYGKRIPLQPDMQLRADIILERRTLVDWILNPLLSARIQG</sequence>
<feature type="domain" description="AprE-like beta-barrel" evidence="4">
    <location>
        <begin position="305"/>
        <end position="397"/>
    </location>
</feature>
<dbReference type="InterPro" id="IPR058982">
    <property type="entry name" value="Beta-barrel_AprE"/>
</dbReference>
<accession>A0A9X0QWS7</accession>
<dbReference type="InterPro" id="IPR011053">
    <property type="entry name" value="Single_hybrid_motif"/>
</dbReference>
<dbReference type="PANTHER" id="PTHR30386">
    <property type="entry name" value="MEMBRANE FUSION SUBUNIT OF EMRAB-TOLC MULTIDRUG EFFLUX PUMP"/>
    <property type="match status" value="1"/>
</dbReference>
<keyword evidence="6" id="KW-1185">Reference proteome</keyword>
<organism evidence="5 6">
    <name type="scientific">Siccirubricoccus deserti</name>
    <dbReference type="NCBI Taxonomy" id="2013562"/>
    <lineage>
        <taxon>Bacteria</taxon>
        <taxon>Pseudomonadati</taxon>
        <taxon>Pseudomonadota</taxon>
        <taxon>Alphaproteobacteria</taxon>
        <taxon>Acetobacterales</taxon>
        <taxon>Roseomonadaceae</taxon>
        <taxon>Siccirubricoccus</taxon>
    </lineage>
</organism>
<name>A0A9X0QWS7_9PROT</name>
<comment type="caution">
    <text evidence="5">The sequence shown here is derived from an EMBL/GenBank/DDBJ whole genome shotgun (WGS) entry which is preliminary data.</text>
</comment>
<dbReference type="Gene3D" id="2.40.50.100">
    <property type="match status" value="1"/>
</dbReference>
<keyword evidence="2" id="KW-0472">Membrane</keyword>
<feature type="transmembrane region" description="Helical" evidence="2">
    <location>
        <begin position="35"/>
        <end position="54"/>
    </location>
</feature>
<dbReference type="SUPFAM" id="SSF51230">
    <property type="entry name" value="Single hybrid motif"/>
    <property type="match status" value="1"/>
</dbReference>
<feature type="coiled-coil region" evidence="1">
    <location>
        <begin position="120"/>
        <end position="165"/>
    </location>
</feature>
<dbReference type="InterPro" id="IPR058647">
    <property type="entry name" value="BSH_CzcB-like"/>
</dbReference>
<evidence type="ECO:0000313" key="5">
    <source>
        <dbReference type="EMBL" id="MBC4015421.1"/>
    </source>
</evidence>
<dbReference type="InterPro" id="IPR050739">
    <property type="entry name" value="MFP"/>
</dbReference>
<evidence type="ECO:0000259" key="3">
    <source>
        <dbReference type="Pfam" id="PF25973"/>
    </source>
</evidence>
<dbReference type="Gene3D" id="2.40.30.170">
    <property type="match status" value="1"/>
</dbReference>
<dbReference type="Pfam" id="PF25973">
    <property type="entry name" value="BSH_CzcB"/>
    <property type="match status" value="1"/>
</dbReference>
<dbReference type="Pfam" id="PF26002">
    <property type="entry name" value="Beta-barrel_AprE"/>
    <property type="match status" value="1"/>
</dbReference>
<keyword evidence="2" id="KW-1133">Transmembrane helix</keyword>
<feature type="domain" description="CzcB-like barrel-sandwich hybrid" evidence="3">
    <location>
        <begin position="73"/>
        <end position="287"/>
    </location>
</feature>
<evidence type="ECO:0000256" key="2">
    <source>
        <dbReference type="SAM" id="Phobius"/>
    </source>
</evidence>
<keyword evidence="1" id="KW-0175">Coiled coil</keyword>
<reference evidence="5" key="1">
    <citation type="submission" date="2020-08" db="EMBL/GenBank/DDBJ databases">
        <authorList>
            <person name="Hu Y."/>
            <person name="Nguyen S.V."/>
            <person name="Li F."/>
            <person name="Fanning S."/>
        </authorList>
    </citation>
    <scope>NUCLEOTIDE SEQUENCE</scope>
    <source>
        <strain evidence="5">SYSU D8009</strain>
    </source>
</reference>
<keyword evidence="2" id="KW-0812">Transmembrane</keyword>
<evidence type="ECO:0000259" key="4">
    <source>
        <dbReference type="Pfam" id="PF26002"/>
    </source>
</evidence>
<gene>
    <name evidence="5" type="ORF">H7965_08775</name>
</gene>
<protein>
    <submittedName>
        <fullName evidence="5">HlyD family efflux transporter periplasmic adaptor subunit</fullName>
    </submittedName>
</protein>
<dbReference type="EMBL" id="JACOMF010000007">
    <property type="protein sequence ID" value="MBC4015421.1"/>
    <property type="molecule type" value="Genomic_DNA"/>
</dbReference>
<dbReference type="PANTHER" id="PTHR30386:SF28">
    <property type="entry name" value="EXPORTED PROTEIN"/>
    <property type="match status" value="1"/>
</dbReference>
<proteinExistence type="predicted"/>
<dbReference type="PRINTS" id="PR01490">
    <property type="entry name" value="RTXTOXIND"/>
</dbReference>